<keyword evidence="9" id="KW-0809">Transit peptide</keyword>
<dbReference type="GO" id="GO:0006631">
    <property type="term" value="P:fatty acid metabolic process"/>
    <property type="evidence" value="ECO:0007669"/>
    <property type="project" value="UniProtKB-KW"/>
</dbReference>
<dbReference type="InterPro" id="IPR006683">
    <property type="entry name" value="Thioestr_dom"/>
</dbReference>
<dbReference type="InterPro" id="IPR029069">
    <property type="entry name" value="HotDog_dom_sf"/>
</dbReference>
<name>A0A318HJZ0_9MYCO</name>
<dbReference type="GO" id="GO:0005737">
    <property type="term" value="C:cytoplasm"/>
    <property type="evidence" value="ECO:0007669"/>
    <property type="project" value="UniProtKB-SubCell"/>
</dbReference>
<evidence type="ECO:0000256" key="22">
    <source>
        <dbReference type="ARBA" id="ARBA00048074"/>
    </source>
</evidence>
<proteinExistence type="inferred from homology"/>
<comment type="catalytic activity">
    <reaction evidence="14">
        <text>(9Z)-octadecenoyl-CoA + H2O = (9Z)-octadecenoate + CoA + H(+)</text>
        <dbReference type="Rhea" id="RHEA:40139"/>
        <dbReference type="ChEBI" id="CHEBI:15377"/>
        <dbReference type="ChEBI" id="CHEBI:15378"/>
        <dbReference type="ChEBI" id="CHEBI:30823"/>
        <dbReference type="ChEBI" id="CHEBI:57287"/>
        <dbReference type="ChEBI" id="CHEBI:57387"/>
    </reaction>
    <physiologicalReaction direction="left-to-right" evidence="14">
        <dbReference type="Rhea" id="RHEA:40140"/>
    </physiologicalReaction>
</comment>
<evidence type="ECO:0000256" key="1">
    <source>
        <dbReference type="ARBA" id="ARBA00004170"/>
    </source>
</evidence>
<keyword evidence="26" id="KW-1185">Reference proteome</keyword>
<sequence>MNEQLAQSVRRLIDATIRTEVDVATLTAAQGKIDGATEQLSASLIPVSFGVRQTSDGQSTALGNVVIGARNPVAPPLVIHNDADGAVHADFVLGAAYEGPAAHVHGGVCALILDHVLGATAHLPGKPAYTGTLTIRYLRGTPLGQPLRVQAHVDRIDGPKTFAVGHIADAEGITVEAEGVFIHPRKAQR</sequence>
<gene>
    <name evidence="25" type="ORF">C8E89_104260</name>
</gene>
<evidence type="ECO:0000256" key="20">
    <source>
        <dbReference type="ARBA" id="ARBA00047734"/>
    </source>
</evidence>
<dbReference type="Proteomes" id="UP000247781">
    <property type="component" value="Unassembled WGS sequence"/>
</dbReference>
<dbReference type="Pfam" id="PF03061">
    <property type="entry name" value="4HBT"/>
    <property type="match status" value="1"/>
</dbReference>
<dbReference type="AlphaFoldDB" id="A0A318HJZ0"/>
<keyword evidence="5" id="KW-0963">Cytoplasm</keyword>
<dbReference type="EMBL" id="QJJU01000004">
    <property type="protein sequence ID" value="PXX10462.1"/>
    <property type="molecule type" value="Genomic_DNA"/>
</dbReference>
<evidence type="ECO:0000256" key="3">
    <source>
        <dbReference type="ARBA" id="ARBA00004632"/>
    </source>
</evidence>
<keyword evidence="8" id="KW-0276">Fatty acid metabolism</keyword>
<evidence type="ECO:0000259" key="24">
    <source>
        <dbReference type="Pfam" id="PF03061"/>
    </source>
</evidence>
<keyword evidence="12" id="KW-0966">Cell projection</keyword>
<dbReference type="CDD" id="cd03443">
    <property type="entry name" value="PaaI_thioesterase"/>
    <property type="match status" value="1"/>
</dbReference>
<protein>
    <recommendedName>
        <fullName evidence="17">Acyl-coenzyme A thioesterase THEM4</fullName>
        <ecNumber evidence="16">3.1.2.2</ecNumber>
    </recommendedName>
    <alternativeName>
        <fullName evidence="18">Thioesterase superfamily member 4</fullName>
    </alternativeName>
</protein>
<comment type="catalytic activity">
    <reaction evidence="20">
        <text>hexadecanoyl-CoA + H2O = hexadecanoate + CoA + H(+)</text>
        <dbReference type="Rhea" id="RHEA:16645"/>
        <dbReference type="ChEBI" id="CHEBI:7896"/>
        <dbReference type="ChEBI" id="CHEBI:15377"/>
        <dbReference type="ChEBI" id="CHEBI:15378"/>
        <dbReference type="ChEBI" id="CHEBI:57287"/>
        <dbReference type="ChEBI" id="CHEBI:57379"/>
        <dbReference type="EC" id="3.1.2.2"/>
    </reaction>
    <physiologicalReaction direction="left-to-right" evidence="20">
        <dbReference type="Rhea" id="RHEA:16646"/>
    </physiologicalReaction>
</comment>
<keyword evidence="10" id="KW-0443">Lipid metabolism</keyword>
<feature type="domain" description="Thioesterase" evidence="24">
    <location>
        <begin position="103"/>
        <end position="158"/>
    </location>
</feature>
<dbReference type="RefSeq" id="WP_110315688.1">
    <property type="nucleotide sequence ID" value="NZ_QJJU01000004.1"/>
</dbReference>
<evidence type="ECO:0000256" key="2">
    <source>
        <dbReference type="ARBA" id="ARBA00004496"/>
    </source>
</evidence>
<dbReference type="GO" id="GO:0016020">
    <property type="term" value="C:membrane"/>
    <property type="evidence" value="ECO:0007669"/>
    <property type="project" value="UniProtKB-SubCell"/>
</dbReference>
<evidence type="ECO:0000256" key="10">
    <source>
        <dbReference type="ARBA" id="ARBA00023098"/>
    </source>
</evidence>
<evidence type="ECO:0000256" key="23">
    <source>
        <dbReference type="ARBA" id="ARBA00048180"/>
    </source>
</evidence>
<evidence type="ECO:0000256" key="11">
    <source>
        <dbReference type="ARBA" id="ARBA00023136"/>
    </source>
</evidence>
<evidence type="ECO:0000256" key="19">
    <source>
        <dbReference type="ARBA" id="ARBA00047588"/>
    </source>
</evidence>
<comment type="subcellular location">
    <subcellularLocation>
        <location evidence="3">Cell projection</location>
        <location evidence="3">Ruffle membrane</location>
    </subcellularLocation>
    <subcellularLocation>
        <location evidence="2">Cytoplasm</location>
    </subcellularLocation>
    <subcellularLocation>
        <location evidence="1">Membrane</location>
        <topology evidence="1">Peripheral membrane protein</topology>
    </subcellularLocation>
</comment>
<evidence type="ECO:0000313" key="25">
    <source>
        <dbReference type="EMBL" id="PXX10462.1"/>
    </source>
</evidence>
<evidence type="ECO:0000256" key="18">
    <source>
        <dbReference type="ARBA" id="ARBA00043210"/>
    </source>
</evidence>
<comment type="catalytic activity">
    <reaction evidence="22">
        <text>dodecanoyl-CoA + H2O = dodecanoate + CoA + H(+)</text>
        <dbReference type="Rhea" id="RHEA:30135"/>
        <dbReference type="ChEBI" id="CHEBI:15377"/>
        <dbReference type="ChEBI" id="CHEBI:15378"/>
        <dbReference type="ChEBI" id="CHEBI:18262"/>
        <dbReference type="ChEBI" id="CHEBI:57287"/>
        <dbReference type="ChEBI" id="CHEBI:57375"/>
    </reaction>
    <physiologicalReaction direction="left-to-right" evidence="22">
        <dbReference type="Rhea" id="RHEA:30136"/>
    </physiologicalReaction>
</comment>
<evidence type="ECO:0000256" key="17">
    <source>
        <dbReference type="ARBA" id="ARBA00040123"/>
    </source>
</evidence>
<comment type="caution">
    <text evidence="25">The sequence shown here is derived from an EMBL/GenBank/DDBJ whole genome shotgun (WGS) entry which is preliminary data.</text>
</comment>
<dbReference type="PANTHER" id="PTHR12418">
    <property type="entry name" value="ACYL-COENZYME A THIOESTERASE THEM4"/>
    <property type="match status" value="1"/>
</dbReference>
<accession>A0A318HJZ0</accession>
<comment type="similarity">
    <text evidence="15">Belongs to the THEM4/THEM5 thioesterase family.</text>
</comment>
<evidence type="ECO:0000256" key="15">
    <source>
        <dbReference type="ARBA" id="ARBA00038456"/>
    </source>
</evidence>
<keyword evidence="7" id="KW-0378">Hydrolase</keyword>
<evidence type="ECO:0000256" key="8">
    <source>
        <dbReference type="ARBA" id="ARBA00022832"/>
    </source>
</evidence>
<evidence type="ECO:0000256" key="12">
    <source>
        <dbReference type="ARBA" id="ARBA00023273"/>
    </source>
</evidence>
<evidence type="ECO:0000256" key="9">
    <source>
        <dbReference type="ARBA" id="ARBA00022946"/>
    </source>
</evidence>
<keyword evidence="6" id="KW-0053">Apoptosis</keyword>
<evidence type="ECO:0000256" key="6">
    <source>
        <dbReference type="ARBA" id="ARBA00022703"/>
    </source>
</evidence>
<reference evidence="26" key="1">
    <citation type="submission" date="2018-05" db="EMBL/GenBank/DDBJ databases">
        <authorList>
            <person name="Deangelis K."/>
            <person name="Huntemann M."/>
            <person name="Clum A."/>
            <person name="Pillay M."/>
            <person name="Palaniappan K."/>
            <person name="Varghese N."/>
            <person name="Mikhailova N."/>
            <person name="Stamatis D."/>
            <person name="Reddy T."/>
            <person name="Daum C."/>
            <person name="Shapiro N."/>
            <person name="Ivanova N."/>
            <person name="Kyrpides N."/>
            <person name="Woyke T."/>
        </authorList>
    </citation>
    <scope>NUCLEOTIDE SEQUENCE [LARGE SCALE GENOMIC DNA]</scope>
    <source>
        <strain evidence="26">GAS496</strain>
    </source>
</reference>
<comment type="catalytic activity">
    <reaction evidence="13">
        <text>(5Z,8Z,11Z,14Z)-eicosatetraenoyl-CoA + H2O = (5Z,8Z,11Z,14Z)-eicosatetraenoate + CoA + H(+)</text>
        <dbReference type="Rhea" id="RHEA:40151"/>
        <dbReference type="ChEBI" id="CHEBI:15377"/>
        <dbReference type="ChEBI" id="CHEBI:15378"/>
        <dbReference type="ChEBI" id="CHEBI:32395"/>
        <dbReference type="ChEBI" id="CHEBI:57287"/>
        <dbReference type="ChEBI" id="CHEBI:57368"/>
    </reaction>
    <physiologicalReaction direction="left-to-right" evidence="13">
        <dbReference type="Rhea" id="RHEA:40152"/>
    </physiologicalReaction>
</comment>
<evidence type="ECO:0000256" key="16">
    <source>
        <dbReference type="ARBA" id="ARBA00038848"/>
    </source>
</evidence>
<organism evidence="25 26">
    <name type="scientific">Mycolicibacterium moriokaense</name>
    <dbReference type="NCBI Taxonomy" id="39691"/>
    <lineage>
        <taxon>Bacteria</taxon>
        <taxon>Bacillati</taxon>
        <taxon>Actinomycetota</taxon>
        <taxon>Actinomycetes</taxon>
        <taxon>Mycobacteriales</taxon>
        <taxon>Mycobacteriaceae</taxon>
        <taxon>Mycolicibacterium</taxon>
    </lineage>
</organism>
<comment type="catalytic activity">
    <reaction evidence="23">
        <text>tetradecanoyl-CoA + H2O = tetradecanoate + CoA + H(+)</text>
        <dbReference type="Rhea" id="RHEA:40119"/>
        <dbReference type="ChEBI" id="CHEBI:15377"/>
        <dbReference type="ChEBI" id="CHEBI:15378"/>
        <dbReference type="ChEBI" id="CHEBI:30807"/>
        <dbReference type="ChEBI" id="CHEBI:57287"/>
        <dbReference type="ChEBI" id="CHEBI:57385"/>
    </reaction>
    <physiologicalReaction direction="left-to-right" evidence="23">
        <dbReference type="Rhea" id="RHEA:40120"/>
    </physiologicalReaction>
</comment>
<evidence type="ECO:0000256" key="21">
    <source>
        <dbReference type="ARBA" id="ARBA00047969"/>
    </source>
</evidence>
<evidence type="ECO:0000313" key="26">
    <source>
        <dbReference type="Proteomes" id="UP000247781"/>
    </source>
</evidence>
<dbReference type="SUPFAM" id="SSF54637">
    <property type="entry name" value="Thioesterase/thiol ester dehydrase-isomerase"/>
    <property type="match status" value="1"/>
</dbReference>
<comment type="catalytic activity">
    <reaction evidence="19">
        <text>octanoyl-CoA + H2O = octanoate + CoA + H(+)</text>
        <dbReference type="Rhea" id="RHEA:30143"/>
        <dbReference type="ChEBI" id="CHEBI:15377"/>
        <dbReference type="ChEBI" id="CHEBI:15378"/>
        <dbReference type="ChEBI" id="CHEBI:25646"/>
        <dbReference type="ChEBI" id="CHEBI:57287"/>
        <dbReference type="ChEBI" id="CHEBI:57386"/>
    </reaction>
    <physiologicalReaction direction="left-to-right" evidence="19">
        <dbReference type="Rhea" id="RHEA:30144"/>
    </physiologicalReaction>
</comment>
<evidence type="ECO:0000256" key="4">
    <source>
        <dbReference type="ARBA" id="ARBA00022475"/>
    </source>
</evidence>
<evidence type="ECO:0000256" key="7">
    <source>
        <dbReference type="ARBA" id="ARBA00022801"/>
    </source>
</evidence>
<dbReference type="OrthoDB" id="5242242at2"/>
<dbReference type="PANTHER" id="PTHR12418:SF19">
    <property type="entry name" value="ACYL-COENZYME A THIOESTERASE THEM4"/>
    <property type="match status" value="1"/>
</dbReference>
<evidence type="ECO:0000256" key="13">
    <source>
        <dbReference type="ARBA" id="ARBA00035852"/>
    </source>
</evidence>
<dbReference type="GO" id="GO:0016787">
    <property type="term" value="F:hydrolase activity"/>
    <property type="evidence" value="ECO:0007669"/>
    <property type="project" value="UniProtKB-KW"/>
</dbReference>
<comment type="catalytic activity">
    <reaction evidence="21">
        <text>decanoyl-CoA + H2O = decanoate + CoA + H(+)</text>
        <dbReference type="Rhea" id="RHEA:40059"/>
        <dbReference type="ChEBI" id="CHEBI:15377"/>
        <dbReference type="ChEBI" id="CHEBI:15378"/>
        <dbReference type="ChEBI" id="CHEBI:27689"/>
        <dbReference type="ChEBI" id="CHEBI:57287"/>
        <dbReference type="ChEBI" id="CHEBI:61430"/>
    </reaction>
    <physiologicalReaction direction="left-to-right" evidence="21">
        <dbReference type="Rhea" id="RHEA:40060"/>
    </physiologicalReaction>
</comment>
<keyword evidence="4" id="KW-1003">Cell membrane</keyword>
<dbReference type="EC" id="3.1.2.2" evidence="16"/>
<dbReference type="InterPro" id="IPR052365">
    <property type="entry name" value="THEM4/THEM5_acyl-CoA_thioest"/>
</dbReference>
<dbReference type="Gene3D" id="3.10.129.10">
    <property type="entry name" value="Hotdog Thioesterase"/>
    <property type="match status" value="1"/>
</dbReference>
<evidence type="ECO:0000256" key="5">
    <source>
        <dbReference type="ARBA" id="ARBA00022490"/>
    </source>
</evidence>
<reference evidence="25 26" key="2">
    <citation type="submission" date="2018-06" db="EMBL/GenBank/DDBJ databases">
        <title>Sequencing of bacterial isolates from soil warming experiment in Harvard Forest, Massachusetts, USA.</title>
        <authorList>
            <person name="Deangelis K.PhD."/>
        </authorList>
    </citation>
    <scope>NUCLEOTIDE SEQUENCE [LARGE SCALE GENOMIC DNA]</scope>
    <source>
        <strain evidence="25 26">GAS496</strain>
    </source>
</reference>
<keyword evidence="11" id="KW-0472">Membrane</keyword>
<evidence type="ECO:0000256" key="14">
    <source>
        <dbReference type="ARBA" id="ARBA00037002"/>
    </source>
</evidence>